<dbReference type="AlphaFoldDB" id="A0A9Q3GUV9"/>
<comment type="caution">
    <text evidence="2">The sequence shown here is derived from an EMBL/GenBank/DDBJ whole genome shotgun (WGS) entry which is preliminary data.</text>
</comment>
<dbReference type="OrthoDB" id="5552562at2759"/>
<feature type="region of interest" description="Disordered" evidence="1">
    <location>
        <begin position="1"/>
        <end position="63"/>
    </location>
</feature>
<gene>
    <name evidence="2" type="ORF">O181_020833</name>
</gene>
<accession>A0A9Q3GUV9</accession>
<sequence>MDTPQYLMDITLELDTRYHERQNEKSHHQEKKPEASKSNSSPPQNSQRSSQKKKNFQKWDKPHSSSLNKYFKLMNSEKSRIINEGLCTYCGGKHSLGSCFKRPQNQLTQPSGKFPSQGKA</sequence>
<organism evidence="2 3">
    <name type="scientific">Austropuccinia psidii MF-1</name>
    <dbReference type="NCBI Taxonomy" id="1389203"/>
    <lineage>
        <taxon>Eukaryota</taxon>
        <taxon>Fungi</taxon>
        <taxon>Dikarya</taxon>
        <taxon>Basidiomycota</taxon>
        <taxon>Pucciniomycotina</taxon>
        <taxon>Pucciniomycetes</taxon>
        <taxon>Pucciniales</taxon>
        <taxon>Sphaerophragmiaceae</taxon>
        <taxon>Austropuccinia</taxon>
    </lineage>
</organism>
<feature type="compositionally biased region" description="Basic and acidic residues" evidence="1">
    <location>
        <begin position="14"/>
        <end position="35"/>
    </location>
</feature>
<proteinExistence type="predicted"/>
<feature type="compositionally biased region" description="Low complexity" evidence="1">
    <location>
        <begin position="36"/>
        <end position="49"/>
    </location>
</feature>
<evidence type="ECO:0000313" key="2">
    <source>
        <dbReference type="EMBL" id="MBW0481118.1"/>
    </source>
</evidence>
<feature type="region of interest" description="Disordered" evidence="1">
    <location>
        <begin position="101"/>
        <end position="120"/>
    </location>
</feature>
<reference evidence="2" key="1">
    <citation type="submission" date="2021-03" db="EMBL/GenBank/DDBJ databases">
        <title>Draft genome sequence of rust myrtle Austropuccinia psidii MF-1, a brazilian biotype.</title>
        <authorList>
            <person name="Quecine M.C."/>
            <person name="Pachon D.M.R."/>
            <person name="Bonatelli M.L."/>
            <person name="Correr F.H."/>
            <person name="Franceschini L.M."/>
            <person name="Leite T.F."/>
            <person name="Margarido G.R.A."/>
            <person name="Almeida C.A."/>
            <person name="Ferrarezi J.A."/>
            <person name="Labate C.A."/>
        </authorList>
    </citation>
    <scope>NUCLEOTIDE SEQUENCE</scope>
    <source>
        <strain evidence="2">MF-1</strain>
    </source>
</reference>
<keyword evidence="3" id="KW-1185">Reference proteome</keyword>
<name>A0A9Q3GUV9_9BASI</name>
<dbReference type="EMBL" id="AVOT02006250">
    <property type="protein sequence ID" value="MBW0481118.1"/>
    <property type="molecule type" value="Genomic_DNA"/>
</dbReference>
<evidence type="ECO:0000313" key="3">
    <source>
        <dbReference type="Proteomes" id="UP000765509"/>
    </source>
</evidence>
<protein>
    <submittedName>
        <fullName evidence="2">Uncharacterized protein</fullName>
    </submittedName>
</protein>
<evidence type="ECO:0000256" key="1">
    <source>
        <dbReference type="SAM" id="MobiDB-lite"/>
    </source>
</evidence>
<dbReference type="Proteomes" id="UP000765509">
    <property type="component" value="Unassembled WGS sequence"/>
</dbReference>